<evidence type="ECO:0000256" key="1">
    <source>
        <dbReference type="SAM" id="MobiDB-lite"/>
    </source>
</evidence>
<dbReference type="Gene3D" id="2.60.40.150">
    <property type="entry name" value="C2 domain"/>
    <property type="match status" value="1"/>
</dbReference>
<feature type="compositionally biased region" description="Low complexity" evidence="1">
    <location>
        <begin position="397"/>
        <end position="408"/>
    </location>
</feature>
<dbReference type="KEGG" id="tet:TTHERM_01084240"/>
<dbReference type="HOGENOM" id="CLU_418292_0_0_1"/>
<dbReference type="RefSeq" id="XP_001030420.2">
    <property type="nucleotide sequence ID" value="XM_001030420.2"/>
</dbReference>
<dbReference type="EMBL" id="GG662531">
    <property type="protein sequence ID" value="EAR82757.2"/>
    <property type="molecule type" value="Genomic_DNA"/>
</dbReference>
<name>Q22BU3_TETTS</name>
<organism evidence="2 3">
    <name type="scientific">Tetrahymena thermophila (strain SB210)</name>
    <dbReference type="NCBI Taxonomy" id="312017"/>
    <lineage>
        <taxon>Eukaryota</taxon>
        <taxon>Sar</taxon>
        <taxon>Alveolata</taxon>
        <taxon>Ciliophora</taxon>
        <taxon>Intramacronucleata</taxon>
        <taxon>Oligohymenophorea</taxon>
        <taxon>Hymenostomatida</taxon>
        <taxon>Tetrahymenina</taxon>
        <taxon>Tetrahymenidae</taxon>
        <taxon>Tetrahymena</taxon>
    </lineage>
</organism>
<evidence type="ECO:0000313" key="2">
    <source>
        <dbReference type="EMBL" id="EAR82757.2"/>
    </source>
</evidence>
<sequence>MQNQMTSSITNSSLSNGSSNITNQIQSPQVSNQNYFSIRGLNCIFTSSIPCSSNQSCNPYIVMKINGQNIISSVCKVVSNSAFWNDCLSLRVEQDQLEKLITVEIHNYTLYQTERDLFDSSYDEKDYLGGGIIDLTDVISQRVHNKYYNNNSNNSFTILQSNSQTNISSVVDGKSSQLSNITGSIISSGSSSNSSNNNQNSVVYLGQTKIINKEGIVIGSLQFNMHKDNQQNSNNIYSNTTSTQNTQQVVLDENYKSITTKLNEIIPQINKNMQMLQQSISYHNQAKPTEYMNKRDTFYEEKEFLTNKNTIQTPSSSKQIVFNNNMVSQPMNYNLKNNPYLIYTMKSTITEHEDQSYTNTNYQYTQQNVENSQTPRLYSYNTIQLGEEDRINQNYGNSNSIDESNSSNFQEDCDQYDQASNYSQDNEAQQEQIHQIAQNQKNSEQLLLQPNIAMNEYQNTNTVISPLRDIHDKNCISSLSLSQNGKKYVGFQSQFGQAVQYPQIYSQQQHQHIQQNQVGLINLQNISYQQYTGTAPTISTCSQRNNQINQVPYSNFSQAIQVLGQNSMNTLPNQSNQFQFQNNFIRTVQSQKTIVNKIQQATPNLNQYPSPSVIQYQNNGINQIANTTNNTVATPGAIQKVNLGVSTSRQPFSAAATPFKNQRNAQNFYQPF</sequence>
<dbReference type="AlphaFoldDB" id="Q22BU3"/>
<evidence type="ECO:0008006" key="4">
    <source>
        <dbReference type="Google" id="ProtNLM"/>
    </source>
</evidence>
<keyword evidence="3" id="KW-1185">Reference proteome</keyword>
<dbReference type="GeneID" id="7830854"/>
<protein>
    <recommendedName>
        <fullName evidence="4">C2 domain protein</fullName>
    </recommendedName>
</protein>
<feature type="region of interest" description="Disordered" evidence="1">
    <location>
        <begin position="392"/>
        <end position="411"/>
    </location>
</feature>
<dbReference type="InterPro" id="IPR035892">
    <property type="entry name" value="C2_domain_sf"/>
</dbReference>
<accession>Q22BU3</accession>
<proteinExistence type="predicted"/>
<reference evidence="3" key="1">
    <citation type="journal article" date="2006" name="PLoS Biol.">
        <title>Macronuclear genome sequence of the ciliate Tetrahymena thermophila, a model eukaryote.</title>
        <authorList>
            <person name="Eisen J.A."/>
            <person name="Coyne R.S."/>
            <person name="Wu M."/>
            <person name="Wu D."/>
            <person name="Thiagarajan M."/>
            <person name="Wortman J.R."/>
            <person name="Badger J.H."/>
            <person name="Ren Q."/>
            <person name="Amedeo P."/>
            <person name="Jones K.M."/>
            <person name="Tallon L.J."/>
            <person name="Delcher A.L."/>
            <person name="Salzberg S.L."/>
            <person name="Silva J.C."/>
            <person name="Haas B.J."/>
            <person name="Majoros W.H."/>
            <person name="Farzad M."/>
            <person name="Carlton J.M."/>
            <person name="Smith R.K. Jr."/>
            <person name="Garg J."/>
            <person name="Pearlman R.E."/>
            <person name="Karrer K.M."/>
            <person name="Sun L."/>
            <person name="Manning G."/>
            <person name="Elde N.C."/>
            <person name="Turkewitz A.P."/>
            <person name="Asai D.J."/>
            <person name="Wilkes D.E."/>
            <person name="Wang Y."/>
            <person name="Cai H."/>
            <person name="Collins K."/>
            <person name="Stewart B.A."/>
            <person name="Lee S.R."/>
            <person name="Wilamowska K."/>
            <person name="Weinberg Z."/>
            <person name="Ruzzo W.L."/>
            <person name="Wloga D."/>
            <person name="Gaertig J."/>
            <person name="Frankel J."/>
            <person name="Tsao C.-C."/>
            <person name="Gorovsky M.A."/>
            <person name="Keeling P.J."/>
            <person name="Waller R.F."/>
            <person name="Patron N.J."/>
            <person name="Cherry J.M."/>
            <person name="Stover N.A."/>
            <person name="Krieger C.J."/>
            <person name="del Toro C."/>
            <person name="Ryder H.F."/>
            <person name="Williamson S.C."/>
            <person name="Barbeau R.A."/>
            <person name="Hamilton E.P."/>
            <person name="Orias E."/>
        </authorList>
    </citation>
    <scope>NUCLEOTIDE SEQUENCE [LARGE SCALE GENOMIC DNA]</scope>
    <source>
        <strain evidence="3">SB210</strain>
    </source>
</reference>
<dbReference type="InParanoid" id="Q22BU3"/>
<evidence type="ECO:0000313" key="3">
    <source>
        <dbReference type="Proteomes" id="UP000009168"/>
    </source>
</evidence>
<dbReference type="Proteomes" id="UP000009168">
    <property type="component" value="Unassembled WGS sequence"/>
</dbReference>
<gene>
    <name evidence="2" type="ORF">TTHERM_01084240</name>
</gene>
<dbReference type="SUPFAM" id="SSF49562">
    <property type="entry name" value="C2 domain (Calcium/lipid-binding domain, CaLB)"/>
    <property type="match status" value="1"/>
</dbReference>